<sequence>MKPSCRPAVSADRPGYPCPVRRWLQEEALLCLSLSCGAPLPRCAHLVQAFPAMSRGGTTTCEETRKAARKVGRASNAGSKSVGTHRLCV</sequence>
<keyword evidence="2" id="KW-1185">Reference proteome</keyword>
<name>A0AAV7PAB6_PLEWA</name>
<dbReference type="EMBL" id="JANPWB010000011">
    <property type="protein sequence ID" value="KAJ1124089.1"/>
    <property type="molecule type" value="Genomic_DNA"/>
</dbReference>
<accession>A0AAV7PAB6</accession>
<comment type="caution">
    <text evidence="1">The sequence shown here is derived from an EMBL/GenBank/DDBJ whole genome shotgun (WGS) entry which is preliminary data.</text>
</comment>
<evidence type="ECO:0000313" key="1">
    <source>
        <dbReference type="EMBL" id="KAJ1124089.1"/>
    </source>
</evidence>
<gene>
    <name evidence="1" type="ORF">NDU88_002551</name>
</gene>
<dbReference type="AlphaFoldDB" id="A0AAV7PAB6"/>
<protein>
    <submittedName>
        <fullName evidence="1">Uncharacterized protein</fullName>
    </submittedName>
</protein>
<dbReference type="Proteomes" id="UP001066276">
    <property type="component" value="Chromosome 7"/>
</dbReference>
<proteinExistence type="predicted"/>
<organism evidence="1 2">
    <name type="scientific">Pleurodeles waltl</name>
    <name type="common">Iberian ribbed newt</name>
    <dbReference type="NCBI Taxonomy" id="8319"/>
    <lineage>
        <taxon>Eukaryota</taxon>
        <taxon>Metazoa</taxon>
        <taxon>Chordata</taxon>
        <taxon>Craniata</taxon>
        <taxon>Vertebrata</taxon>
        <taxon>Euteleostomi</taxon>
        <taxon>Amphibia</taxon>
        <taxon>Batrachia</taxon>
        <taxon>Caudata</taxon>
        <taxon>Salamandroidea</taxon>
        <taxon>Salamandridae</taxon>
        <taxon>Pleurodelinae</taxon>
        <taxon>Pleurodeles</taxon>
    </lineage>
</organism>
<evidence type="ECO:0000313" key="2">
    <source>
        <dbReference type="Proteomes" id="UP001066276"/>
    </source>
</evidence>
<reference evidence="1" key="1">
    <citation type="journal article" date="2022" name="bioRxiv">
        <title>Sequencing and chromosome-scale assembly of the giantPleurodeles waltlgenome.</title>
        <authorList>
            <person name="Brown T."/>
            <person name="Elewa A."/>
            <person name="Iarovenko S."/>
            <person name="Subramanian E."/>
            <person name="Araus A.J."/>
            <person name="Petzold A."/>
            <person name="Susuki M."/>
            <person name="Suzuki K.-i.T."/>
            <person name="Hayashi T."/>
            <person name="Toyoda A."/>
            <person name="Oliveira C."/>
            <person name="Osipova E."/>
            <person name="Leigh N.D."/>
            <person name="Simon A."/>
            <person name="Yun M.H."/>
        </authorList>
    </citation>
    <scope>NUCLEOTIDE SEQUENCE</scope>
    <source>
        <strain evidence="1">20211129_DDA</strain>
        <tissue evidence="1">Liver</tissue>
    </source>
</reference>